<evidence type="ECO:0000313" key="3">
    <source>
        <dbReference type="Proteomes" id="UP000594638"/>
    </source>
</evidence>
<feature type="region of interest" description="Disordered" evidence="1">
    <location>
        <begin position="44"/>
        <end position="68"/>
    </location>
</feature>
<comment type="caution">
    <text evidence="2">The sequence shown here is derived from an EMBL/GenBank/DDBJ whole genome shotgun (WGS) entry which is preliminary data.</text>
</comment>
<sequence length="167" mass="18922">MKSTFFKFQYSFVEGLLRKGDFCGPVECGRRTCRLRPAVLRSAKQATEASSEAGSRSRSQKKGQGRFVMDSPDCVTVERGVPGFSCGEKEDSEIDVSCEQGYSGLDSIGIAKKEETCFEMENREWETGDLEIEASFDKNILDWEARERTYLDLEGQLEEKTEMPLKR</sequence>
<reference evidence="2 3" key="1">
    <citation type="submission" date="2019-12" db="EMBL/GenBank/DDBJ databases">
        <authorList>
            <person name="Alioto T."/>
            <person name="Alioto T."/>
            <person name="Gomez Garrido J."/>
        </authorList>
    </citation>
    <scope>NUCLEOTIDE SEQUENCE [LARGE SCALE GENOMIC DNA]</scope>
</reference>
<evidence type="ECO:0000313" key="2">
    <source>
        <dbReference type="EMBL" id="CAA2966338.1"/>
    </source>
</evidence>
<organism evidence="2 3">
    <name type="scientific">Olea europaea subsp. europaea</name>
    <dbReference type="NCBI Taxonomy" id="158383"/>
    <lineage>
        <taxon>Eukaryota</taxon>
        <taxon>Viridiplantae</taxon>
        <taxon>Streptophyta</taxon>
        <taxon>Embryophyta</taxon>
        <taxon>Tracheophyta</taxon>
        <taxon>Spermatophyta</taxon>
        <taxon>Magnoliopsida</taxon>
        <taxon>eudicotyledons</taxon>
        <taxon>Gunneridae</taxon>
        <taxon>Pentapetalae</taxon>
        <taxon>asterids</taxon>
        <taxon>lamiids</taxon>
        <taxon>Lamiales</taxon>
        <taxon>Oleaceae</taxon>
        <taxon>Oleeae</taxon>
        <taxon>Olea</taxon>
    </lineage>
</organism>
<dbReference type="EMBL" id="CACTIH010001858">
    <property type="protein sequence ID" value="CAA2966338.1"/>
    <property type="molecule type" value="Genomic_DNA"/>
</dbReference>
<evidence type="ECO:0000256" key="1">
    <source>
        <dbReference type="SAM" id="MobiDB-lite"/>
    </source>
</evidence>
<name>A0A8S0QLM8_OLEEU</name>
<protein>
    <submittedName>
        <fullName evidence="2">Uncharacterized protein</fullName>
    </submittedName>
</protein>
<dbReference type="Gramene" id="OE9A074009T1">
    <property type="protein sequence ID" value="OE9A074009C1"/>
    <property type="gene ID" value="OE9A074009"/>
</dbReference>
<dbReference type="Proteomes" id="UP000594638">
    <property type="component" value="Unassembled WGS sequence"/>
</dbReference>
<keyword evidence="3" id="KW-1185">Reference proteome</keyword>
<accession>A0A8S0QLM8</accession>
<dbReference type="OrthoDB" id="6373236at2759"/>
<feature type="compositionally biased region" description="Low complexity" evidence="1">
    <location>
        <begin position="48"/>
        <end position="57"/>
    </location>
</feature>
<gene>
    <name evidence="2" type="ORF">OLEA9_A074009</name>
</gene>
<dbReference type="AlphaFoldDB" id="A0A8S0QLM8"/>
<proteinExistence type="predicted"/>